<dbReference type="Gene3D" id="3.10.10.10">
    <property type="entry name" value="HIV Type 1 Reverse Transcriptase, subunit A, domain 1"/>
    <property type="match status" value="1"/>
</dbReference>
<proteinExistence type="predicted"/>
<dbReference type="PANTHER" id="PTHR37984:SF5">
    <property type="entry name" value="PROTEIN NYNRIN-LIKE"/>
    <property type="match status" value="1"/>
</dbReference>
<name>A0A2I0IY07_PUNGR</name>
<evidence type="ECO:0000313" key="1">
    <source>
        <dbReference type="EMBL" id="PKI48643.1"/>
    </source>
</evidence>
<gene>
    <name evidence="1" type="ORF">CRG98_030971</name>
</gene>
<dbReference type="FunFam" id="3.30.70.270:FF:000063">
    <property type="entry name" value="Zinc knuckle domaincontaining protein"/>
    <property type="match status" value="1"/>
</dbReference>
<evidence type="ECO:0000313" key="2">
    <source>
        <dbReference type="Proteomes" id="UP000233551"/>
    </source>
</evidence>
<dbReference type="STRING" id="22663.A0A2I0IY07"/>
<dbReference type="PANTHER" id="PTHR37984">
    <property type="entry name" value="PROTEIN CBG26694"/>
    <property type="match status" value="1"/>
</dbReference>
<dbReference type="EMBL" id="PGOL01002364">
    <property type="protein sequence ID" value="PKI48643.1"/>
    <property type="molecule type" value="Genomic_DNA"/>
</dbReference>
<dbReference type="InterPro" id="IPR043502">
    <property type="entry name" value="DNA/RNA_pol_sf"/>
</dbReference>
<dbReference type="AlphaFoldDB" id="A0A2I0IY07"/>
<keyword evidence="2" id="KW-1185">Reference proteome</keyword>
<organism evidence="1 2">
    <name type="scientific">Punica granatum</name>
    <name type="common">Pomegranate</name>
    <dbReference type="NCBI Taxonomy" id="22663"/>
    <lineage>
        <taxon>Eukaryota</taxon>
        <taxon>Viridiplantae</taxon>
        <taxon>Streptophyta</taxon>
        <taxon>Embryophyta</taxon>
        <taxon>Tracheophyta</taxon>
        <taxon>Spermatophyta</taxon>
        <taxon>Magnoliopsida</taxon>
        <taxon>eudicotyledons</taxon>
        <taxon>Gunneridae</taxon>
        <taxon>Pentapetalae</taxon>
        <taxon>rosids</taxon>
        <taxon>malvids</taxon>
        <taxon>Myrtales</taxon>
        <taxon>Lythraceae</taxon>
        <taxon>Punica</taxon>
    </lineage>
</organism>
<dbReference type="Gene3D" id="3.30.70.270">
    <property type="match status" value="2"/>
</dbReference>
<comment type="caution">
    <text evidence="1">The sequence shown here is derived from an EMBL/GenBank/DDBJ whole genome shotgun (WGS) entry which is preliminary data.</text>
</comment>
<dbReference type="InterPro" id="IPR050951">
    <property type="entry name" value="Retrovirus_Pol_polyprotein"/>
</dbReference>
<dbReference type="Proteomes" id="UP000233551">
    <property type="component" value="Unassembled WGS sequence"/>
</dbReference>
<dbReference type="SUPFAM" id="SSF56672">
    <property type="entry name" value="DNA/RNA polymerases"/>
    <property type="match status" value="1"/>
</dbReference>
<protein>
    <recommendedName>
        <fullName evidence="3">Reverse transcriptase domain-containing protein</fullName>
    </recommendedName>
</protein>
<evidence type="ECO:0008006" key="3">
    <source>
        <dbReference type="Google" id="ProtNLM"/>
    </source>
</evidence>
<dbReference type="InterPro" id="IPR043128">
    <property type="entry name" value="Rev_trsase/Diguanyl_cyclase"/>
</dbReference>
<reference evidence="1 2" key="1">
    <citation type="submission" date="2017-11" db="EMBL/GenBank/DDBJ databases">
        <title>De-novo sequencing of pomegranate (Punica granatum L.) genome.</title>
        <authorList>
            <person name="Akparov Z."/>
            <person name="Amiraslanov A."/>
            <person name="Hajiyeva S."/>
            <person name="Abbasov M."/>
            <person name="Kaur K."/>
            <person name="Hamwieh A."/>
            <person name="Solovyev V."/>
            <person name="Salamov A."/>
            <person name="Braich B."/>
            <person name="Kosarev P."/>
            <person name="Mahmoud A."/>
            <person name="Hajiyev E."/>
            <person name="Babayeva S."/>
            <person name="Izzatullayeva V."/>
            <person name="Mammadov A."/>
            <person name="Mammadov A."/>
            <person name="Sharifova S."/>
            <person name="Ojaghi J."/>
            <person name="Eynullazada K."/>
            <person name="Bayramov B."/>
            <person name="Abdulazimova A."/>
            <person name="Shahmuradov I."/>
        </authorList>
    </citation>
    <scope>NUCLEOTIDE SEQUENCE [LARGE SCALE GENOMIC DNA]</scope>
    <source>
        <strain evidence="2">cv. AG2017</strain>
        <tissue evidence="1">Leaf</tissue>
    </source>
</reference>
<accession>A0A2I0IY07</accession>
<sequence>MASQQQLLSVLREHKEAVGWTIADIKGISPQICTHMILLEAKCKPTVQPQRRLNPTLKGVVKKEVLKLLDAGIIYHILDSKRNEVNELIPTRTVTGWRVCIDYRKLNDATHKDHFPLPFIDQMLEKLAYYCFLDGCVLKRCKEINLLLNWEKCHFMVREGIVLGHKGSKKWIEVDRAKVEIIEKLSLPTSAKGVRNFLRYAGFYRRFIKNFSKISRPLCNLLEKDSAFVFDDSCLQAFNLLKEKLTSAPVIVAPN</sequence>